<comment type="caution">
    <text evidence="1">The sequence shown here is derived from an EMBL/GenBank/DDBJ whole genome shotgun (WGS) entry which is preliminary data.</text>
</comment>
<protein>
    <submittedName>
        <fullName evidence="1">Uncharacterized protein</fullName>
    </submittedName>
</protein>
<keyword evidence="2" id="KW-1185">Reference proteome</keyword>
<dbReference type="AlphaFoldDB" id="A0AAN8TM56"/>
<reference evidence="1 2" key="1">
    <citation type="submission" date="2024-02" db="EMBL/GenBank/DDBJ databases">
        <title>de novo genome assembly of Solanum bulbocastanum strain 11H21.</title>
        <authorList>
            <person name="Hosaka A.J."/>
        </authorList>
    </citation>
    <scope>NUCLEOTIDE SEQUENCE [LARGE SCALE GENOMIC DNA]</scope>
    <source>
        <tissue evidence="1">Young leaves</tissue>
    </source>
</reference>
<sequence>MVSVSCLKCCIAISMCSLSEDIFEDYIPKSWLYRNATHLLVTVKLMLALQLLNNSEIVLVRGSKFPRNNQDLYKPTCISLL</sequence>
<evidence type="ECO:0000313" key="2">
    <source>
        <dbReference type="Proteomes" id="UP001371456"/>
    </source>
</evidence>
<gene>
    <name evidence="1" type="ORF">RDI58_014080</name>
</gene>
<accession>A0AAN8TM56</accession>
<dbReference type="EMBL" id="JBANQN010000005">
    <property type="protein sequence ID" value="KAK6790280.1"/>
    <property type="molecule type" value="Genomic_DNA"/>
</dbReference>
<proteinExistence type="predicted"/>
<name>A0AAN8TM56_SOLBU</name>
<dbReference type="Proteomes" id="UP001371456">
    <property type="component" value="Unassembled WGS sequence"/>
</dbReference>
<organism evidence="1 2">
    <name type="scientific">Solanum bulbocastanum</name>
    <name type="common">Wild potato</name>
    <dbReference type="NCBI Taxonomy" id="147425"/>
    <lineage>
        <taxon>Eukaryota</taxon>
        <taxon>Viridiplantae</taxon>
        <taxon>Streptophyta</taxon>
        <taxon>Embryophyta</taxon>
        <taxon>Tracheophyta</taxon>
        <taxon>Spermatophyta</taxon>
        <taxon>Magnoliopsida</taxon>
        <taxon>eudicotyledons</taxon>
        <taxon>Gunneridae</taxon>
        <taxon>Pentapetalae</taxon>
        <taxon>asterids</taxon>
        <taxon>lamiids</taxon>
        <taxon>Solanales</taxon>
        <taxon>Solanaceae</taxon>
        <taxon>Solanoideae</taxon>
        <taxon>Solaneae</taxon>
        <taxon>Solanum</taxon>
    </lineage>
</organism>
<evidence type="ECO:0000313" key="1">
    <source>
        <dbReference type="EMBL" id="KAK6790280.1"/>
    </source>
</evidence>